<dbReference type="AlphaFoldDB" id="A0AAD2K2S9"/>
<proteinExistence type="predicted"/>
<feature type="region of interest" description="Disordered" evidence="1">
    <location>
        <begin position="244"/>
        <end position="345"/>
    </location>
</feature>
<feature type="compositionally biased region" description="Polar residues" evidence="1">
    <location>
        <begin position="149"/>
        <end position="197"/>
    </location>
</feature>
<evidence type="ECO:0000313" key="3">
    <source>
        <dbReference type="Proteomes" id="UP001295794"/>
    </source>
</evidence>
<feature type="compositionally biased region" description="Low complexity" evidence="1">
    <location>
        <begin position="247"/>
        <end position="260"/>
    </location>
</feature>
<feature type="compositionally biased region" description="Pro residues" evidence="1">
    <location>
        <begin position="17"/>
        <end position="26"/>
    </location>
</feature>
<evidence type="ECO:0000313" key="2">
    <source>
        <dbReference type="EMBL" id="CAK5274119.1"/>
    </source>
</evidence>
<feature type="region of interest" description="Disordered" evidence="1">
    <location>
        <begin position="360"/>
        <end position="468"/>
    </location>
</feature>
<feature type="compositionally biased region" description="Polar residues" evidence="1">
    <location>
        <begin position="422"/>
        <end position="433"/>
    </location>
</feature>
<name>A0AAD2K2S9_9AGAR</name>
<comment type="caution">
    <text evidence="2">The sequence shown here is derived from an EMBL/GenBank/DDBJ whole genome shotgun (WGS) entry which is preliminary data.</text>
</comment>
<dbReference type="Proteomes" id="UP001295794">
    <property type="component" value="Unassembled WGS sequence"/>
</dbReference>
<feature type="compositionally biased region" description="Basic and acidic residues" evidence="1">
    <location>
        <begin position="301"/>
        <end position="316"/>
    </location>
</feature>
<feature type="compositionally biased region" description="Basic residues" evidence="1">
    <location>
        <begin position="74"/>
        <end position="86"/>
    </location>
</feature>
<dbReference type="EMBL" id="CAVNYO010000400">
    <property type="protein sequence ID" value="CAK5274119.1"/>
    <property type="molecule type" value="Genomic_DNA"/>
</dbReference>
<sequence length="1036" mass="111207">MSPRTVAKTSPSSIATPPHPSTPIPPRLKQVDPLAASPSPRRSARFAAPTYPVASTSRLPPVSPVPGHITAQAKLKRRKNTPRGKRNSSDLDATEESDAGAGKTKKRKSPDLVHEDDVIYKRLKGRSDKCVVERPSIIASVKGKGKAPSPTSSNTSRSDNEESLSSGAIPSRNTRSHTRTLSWKGNPPSMRTRTMAAQQQFESIRVTRQSTKINPSLFYVGGMPSTSTPSTARSKMRLRLPALQPVSSSAQHNSSSAPTSPVTANANPLTLRSPSMSARGTSPAPARLDEIDMGVPLSPNPKEDGGKSKPKCRESPMQDSSPLSSPVRERGSAWGEDANVKTEPVEVDVLVLPPAGLSEGDIEMPLADSSADPVPVDMPAPSPAAMDTRSDEESVDTDTNNVTSTVESSDVTQPATAPIQIPQLTTPVNSGPRSLSPDELAPSPFAPSPMAASYSESSGGNSSNANSPEMDSALLAFELASSHTKSVPRPAVWSDWPSPRYTSPAALAPYLFDLPLHEISQSQTVSLSYEWTSLLNRRQKAGQRAMMDAAREAEEAAIRLKLRAASQEMDVDREGDGHDIDAEGEIDCSMLPQHQEQQQPQQQFGFGGGRRSSRLRVVTYATAELEPEGETPSDSQSVESVVPSQMMGYAPQGPPEDLGPDPNMRYSMSWGPWKIACRVRVWDIRNRYSPALIRSLVAQEADDYFSARGLQHPDALMFMDEEYYDWELESASDADGEDDLDFGDTAFAIDTPGKEDGSGVGGVLSSFYVPQIPGSFPPMAPFPPPPLGSIRVPALRHLFTDIPILPANGTFQGQTRGTSIDVTRRAAWSVSPGRMFALDPTDGANDSGRGILVKREGHPKPKPHPLTLAMAERSTMQQELPPDLQTPLQPPFQPPLLPSLPPQLQQELLPPLRPELRPQLRSELQQVVQQDLQQQQDVQQQVGVWDEFLNCVGVEDAAAVGMNPGGMDIDERQDVGVALSGGVSLGLPTPVACSAESSALLSGAPVASGDLGLGMSFGLGWFEGEREQSSLSFALG</sequence>
<feature type="compositionally biased region" description="Basic and acidic residues" evidence="1">
    <location>
        <begin position="109"/>
        <end position="126"/>
    </location>
</feature>
<feature type="region of interest" description="Disordered" evidence="1">
    <location>
        <begin position="140"/>
        <end position="197"/>
    </location>
</feature>
<feature type="compositionally biased region" description="Low complexity" evidence="1">
    <location>
        <begin position="448"/>
        <end position="467"/>
    </location>
</feature>
<accession>A0AAD2K2S9</accession>
<feature type="region of interest" description="Disordered" evidence="1">
    <location>
        <begin position="1"/>
        <end position="126"/>
    </location>
</feature>
<protein>
    <submittedName>
        <fullName evidence="2">Uncharacterized protein</fullName>
    </submittedName>
</protein>
<organism evidence="2 3">
    <name type="scientific">Mycena citricolor</name>
    <dbReference type="NCBI Taxonomy" id="2018698"/>
    <lineage>
        <taxon>Eukaryota</taxon>
        <taxon>Fungi</taxon>
        <taxon>Dikarya</taxon>
        <taxon>Basidiomycota</taxon>
        <taxon>Agaricomycotina</taxon>
        <taxon>Agaricomycetes</taxon>
        <taxon>Agaricomycetidae</taxon>
        <taxon>Agaricales</taxon>
        <taxon>Marasmiineae</taxon>
        <taxon>Mycenaceae</taxon>
        <taxon>Mycena</taxon>
    </lineage>
</organism>
<evidence type="ECO:0000256" key="1">
    <source>
        <dbReference type="SAM" id="MobiDB-lite"/>
    </source>
</evidence>
<feature type="compositionally biased region" description="Low complexity" evidence="1">
    <location>
        <begin position="397"/>
        <end position="412"/>
    </location>
</feature>
<gene>
    <name evidence="2" type="ORF">MYCIT1_LOCUS21092</name>
</gene>
<keyword evidence="3" id="KW-1185">Reference proteome</keyword>
<feature type="compositionally biased region" description="Polar residues" evidence="1">
    <location>
        <begin position="261"/>
        <end position="280"/>
    </location>
</feature>
<reference evidence="2" key="1">
    <citation type="submission" date="2023-11" db="EMBL/GenBank/DDBJ databases">
        <authorList>
            <person name="De Vega J J."/>
            <person name="De Vega J J."/>
        </authorList>
    </citation>
    <scope>NUCLEOTIDE SEQUENCE</scope>
</reference>